<evidence type="ECO:0000313" key="2">
    <source>
        <dbReference type="Proteomes" id="UP000805193"/>
    </source>
</evidence>
<gene>
    <name evidence="1" type="ORF">HPB47_022397</name>
</gene>
<proteinExistence type="predicted"/>
<sequence length="715" mass="78813">MSNREDPVPTEDESNLRAGELSPQLGSPNEAEGPRPAADSGSPVVLNFSTTPGRLMFPSVDGEFMLLETDSEEQTDSVPLGAGRTPTEEDEIERILCLLEQKFLADEPSQHLLRTLRRLLPEYRTRLNFLMQKVAQLEEQAKSDRQESLRKQEDLLEKHSQRLTALAENYESRHALVQDRAANSRAQVDGLSLQLAHAQAELKRQEENLSLEKERLVQEHSRELQALQDSNDQLQKQDQLEGDLERQESHKRDLLALLERERGLNRELSSSMSHQQEQIVILEERLQAALIDLKHKDRLLEAVRTEAFRKTSAALDPSGRRDLLRLVALSRSGSSKSPNADGSTKADSGIQGMSSADRSRSDASASASQASPKRTQSLNRELAELHLQQEDADAEVLRAKRRLRNTTDELVKLTRLAAERTAQLKHLGRRLQTPAASLSTPGGYEYQSESANPQDFRTTSSGFVPSSARPFSRTVRKVGRRRPPNLSSTPEESLNSLADVSSIRNTADAGNRRAGSPSEELSRASDNVFEPESAGATPCRQFGVGVQQGSARRGTAARDVGVVEGTVQDNRKSRRDRVDEECPGLKTISRSPWLRGDGVVEKRPVFGSGATFRGNVHGGVWGYVPPTRDGATKRPTASGSNRGWEGRAARRSLSFSGEPPWDNTAAAPFVFCTTAPPANGGAKSSSQEIGFQTQSLPTPVYFNVHVHSHHVPRDA</sequence>
<organism evidence="1 2">
    <name type="scientific">Ixodes persulcatus</name>
    <name type="common">Taiga tick</name>
    <dbReference type="NCBI Taxonomy" id="34615"/>
    <lineage>
        <taxon>Eukaryota</taxon>
        <taxon>Metazoa</taxon>
        <taxon>Ecdysozoa</taxon>
        <taxon>Arthropoda</taxon>
        <taxon>Chelicerata</taxon>
        <taxon>Arachnida</taxon>
        <taxon>Acari</taxon>
        <taxon>Parasitiformes</taxon>
        <taxon>Ixodida</taxon>
        <taxon>Ixodoidea</taxon>
        <taxon>Ixodidae</taxon>
        <taxon>Ixodinae</taxon>
        <taxon>Ixodes</taxon>
    </lineage>
</organism>
<protein>
    <submittedName>
        <fullName evidence="1">Uncharacterized protein</fullName>
    </submittedName>
</protein>
<dbReference type="EMBL" id="JABSTQ010009292">
    <property type="protein sequence ID" value="KAG0430754.1"/>
    <property type="molecule type" value="Genomic_DNA"/>
</dbReference>
<name>A0AC60Q9U1_IXOPE</name>
<comment type="caution">
    <text evidence="1">The sequence shown here is derived from an EMBL/GenBank/DDBJ whole genome shotgun (WGS) entry which is preliminary data.</text>
</comment>
<accession>A0AC60Q9U1</accession>
<evidence type="ECO:0000313" key="1">
    <source>
        <dbReference type="EMBL" id="KAG0430754.1"/>
    </source>
</evidence>
<keyword evidence="2" id="KW-1185">Reference proteome</keyword>
<dbReference type="Proteomes" id="UP000805193">
    <property type="component" value="Unassembled WGS sequence"/>
</dbReference>
<reference evidence="1 2" key="1">
    <citation type="journal article" date="2020" name="Cell">
        <title>Large-Scale Comparative Analyses of Tick Genomes Elucidate Their Genetic Diversity and Vector Capacities.</title>
        <authorList>
            <consortium name="Tick Genome and Microbiome Consortium (TIGMIC)"/>
            <person name="Jia N."/>
            <person name="Wang J."/>
            <person name="Shi W."/>
            <person name="Du L."/>
            <person name="Sun Y."/>
            <person name="Zhan W."/>
            <person name="Jiang J.F."/>
            <person name="Wang Q."/>
            <person name="Zhang B."/>
            <person name="Ji P."/>
            <person name="Bell-Sakyi L."/>
            <person name="Cui X.M."/>
            <person name="Yuan T.T."/>
            <person name="Jiang B.G."/>
            <person name="Yang W.F."/>
            <person name="Lam T.T."/>
            <person name="Chang Q.C."/>
            <person name="Ding S.J."/>
            <person name="Wang X.J."/>
            <person name="Zhu J.G."/>
            <person name="Ruan X.D."/>
            <person name="Zhao L."/>
            <person name="Wei J.T."/>
            <person name="Ye R.Z."/>
            <person name="Que T.C."/>
            <person name="Du C.H."/>
            <person name="Zhou Y.H."/>
            <person name="Cheng J.X."/>
            <person name="Dai P.F."/>
            <person name="Guo W.B."/>
            <person name="Han X.H."/>
            <person name="Huang E.J."/>
            <person name="Li L.F."/>
            <person name="Wei W."/>
            <person name="Gao Y.C."/>
            <person name="Liu J.Z."/>
            <person name="Shao H.Z."/>
            <person name="Wang X."/>
            <person name="Wang C.C."/>
            <person name="Yang T.C."/>
            <person name="Huo Q.B."/>
            <person name="Li W."/>
            <person name="Chen H.Y."/>
            <person name="Chen S.E."/>
            <person name="Zhou L.G."/>
            <person name="Ni X.B."/>
            <person name="Tian J.H."/>
            <person name="Sheng Y."/>
            <person name="Liu T."/>
            <person name="Pan Y.S."/>
            <person name="Xia L.Y."/>
            <person name="Li J."/>
            <person name="Zhao F."/>
            <person name="Cao W.C."/>
        </authorList>
    </citation>
    <scope>NUCLEOTIDE SEQUENCE [LARGE SCALE GENOMIC DNA]</scope>
    <source>
        <strain evidence="1">Iper-2018</strain>
    </source>
</reference>